<feature type="compositionally biased region" description="Low complexity" evidence="1">
    <location>
        <begin position="309"/>
        <end position="329"/>
    </location>
</feature>
<gene>
    <name evidence="3" type="ORF">RND15_20775</name>
</gene>
<dbReference type="EMBL" id="JAVRFD010000010">
    <property type="protein sequence ID" value="MDT0545125.1"/>
    <property type="molecule type" value="Genomic_DNA"/>
</dbReference>
<protein>
    <recommendedName>
        <fullName evidence="2">Putative zinc-finger domain-containing protein</fullName>
    </recommendedName>
</protein>
<dbReference type="Proteomes" id="UP001180754">
    <property type="component" value="Unassembled WGS sequence"/>
</dbReference>
<evidence type="ECO:0000256" key="1">
    <source>
        <dbReference type="SAM" id="MobiDB-lite"/>
    </source>
</evidence>
<dbReference type="InterPro" id="IPR013325">
    <property type="entry name" value="RNA_pol_sigma_r2"/>
</dbReference>
<proteinExistence type="predicted"/>
<dbReference type="Gene3D" id="1.10.1740.10">
    <property type="match status" value="1"/>
</dbReference>
<feature type="compositionally biased region" description="Low complexity" evidence="1">
    <location>
        <begin position="421"/>
        <end position="431"/>
    </location>
</feature>
<dbReference type="InterPro" id="IPR027383">
    <property type="entry name" value="Znf_put"/>
</dbReference>
<sequence length="489" mass="48831">MTEGPTAPDAHTYIRRHQDHHPHLVGFARTFVGTPSAAEDAVAEAYFVVWRRLRSGQSVGDVPAALKAAVRDLALAAASRDRGQTVSYVELLAGVIEDLPQRWVKALWQAEAERQAPVASTGRRGEAGVSPAAALERARDGMRQHFLRAQPGAPADPACGWCWERLPEHVRGVDSPSQAEQVAVHVAGCADCRARLERLMAADARLPALVGPALMVLLARGTAEYLVPLAREGGAVAALSSGGAHAAPATVKLATVARTAGNRVRGRATRAGRPVAVAAAAGALALAGAAVAAGLVLTNGDSPGQDQRTAASTPSSAPSSDGSSPAWGAESARSGASGHEASGDASSGRSAADGPSSGAADRSPSPSTPSPSASSARGTTGASGAPQSASATPAPSAPTTGAGGGGKATATTPARPPATQPTPTRTQSATPKPTQTPGQTASATPEPTASPTESPAAEPGKPAKSNKTADASEQPSAPGRGGANGWDNN</sequence>
<name>A0ABU2XJ55_9ACTN</name>
<dbReference type="RefSeq" id="WP_311725608.1">
    <property type="nucleotide sequence ID" value="NZ_JAVRFD010000010.1"/>
</dbReference>
<reference evidence="3" key="1">
    <citation type="submission" date="2024-05" db="EMBL/GenBank/DDBJ databases">
        <title>30 novel species of actinomycetes from the DSMZ collection.</title>
        <authorList>
            <person name="Nouioui I."/>
        </authorList>
    </citation>
    <scope>NUCLEOTIDE SEQUENCE</scope>
    <source>
        <strain evidence="3">DSM 41529</strain>
    </source>
</reference>
<feature type="compositionally biased region" description="Gly residues" evidence="1">
    <location>
        <begin position="479"/>
        <end position="489"/>
    </location>
</feature>
<feature type="compositionally biased region" description="Low complexity" evidence="1">
    <location>
        <begin position="440"/>
        <end position="459"/>
    </location>
</feature>
<keyword evidence="4" id="KW-1185">Reference proteome</keyword>
<evidence type="ECO:0000259" key="2">
    <source>
        <dbReference type="Pfam" id="PF13490"/>
    </source>
</evidence>
<feature type="compositionally biased region" description="Low complexity" evidence="1">
    <location>
        <begin position="343"/>
        <end position="400"/>
    </location>
</feature>
<accession>A0ABU2XJ55</accession>
<feature type="region of interest" description="Disordered" evidence="1">
    <location>
        <begin position="302"/>
        <end position="489"/>
    </location>
</feature>
<organism evidence="3 4">
    <name type="scientific">Streptomyces lonegramiae</name>
    <dbReference type="NCBI Taxonomy" id="3075524"/>
    <lineage>
        <taxon>Bacteria</taxon>
        <taxon>Bacillati</taxon>
        <taxon>Actinomycetota</taxon>
        <taxon>Actinomycetes</taxon>
        <taxon>Kitasatosporales</taxon>
        <taxon>Streptomycetaceae</taxon>
        <taxon>Streptomyces</taxon>
    </lineage>
</organism>
<feature type="domain" description="Putative zinc-finger" evidence="2">
    <location>
        <begin position="159"/>
        <end position="193"/>
    </location>
</feature>
<dbReference type="SUPFAM" id="SSF88946">
    <property type="entry name" value="Sigma2 domain of RNA polymerase sigma factors"/>
    <property type="match status" value="1"/>
</dbReference>
<feature type="compositionally biased region" description="Polar residues" evidence="1">
    <location>
        <begin position="465"/>
        <end position="475"/>
    </location>
</feature>
<evidence type="ECO:0000313" key="4">
    <source>
        <dbReference type="Proteomes" id="UP001180754"/>
    </source>
</evidence>
<evidence type="ECO:0000313" key="3">
    <source>
        <dbReference type="EMBL" id="MDT0545125.1"/>
    </source>
</evidence>
<comment type="caution">
    <text evidence="3">The sequence shown here is derived from an EMBL/GenBank/DDBJ whole genome shotgun (WGS) entry which is preliminary data.</text>
</comment>
<dbReference type="Pfam" id="PF13490">
    <property type="entry name" value="zf-HC2"/>
    <property type="match status" value="1"/>
</dbReference>